<evidence type="ECO:0000313" key="2">
    <source>
        <dbReference type="Proteomes" id="UP000580250"/>
    </source>
</evidence>
<evidence type="ECO:0000313" key="1">
    <source>
        <dbReference type="EMBL" id="CAD2198082.1"/>
    </source>
</evidence>
<comment type="caution">
    <text evidence="1">The sequence shown here is derived from an EMBL/GenBank/DDBJ whole genome shotgun (WGS) entry which is preliminary data.</text>
</comment>
<dbReference type="AlphaFoldDB" id="A0A6V7XFW4"/>
<gene>
    <name evidence="1" type="ORF">MENT_LOCUS51366</name>
</gene>
<sequence length="71" mass="7868">MVCLLKCKNVNKKRINGKKEGNLEENKFCVGKSEVLPPLSIKCQAPYNCCAQLGSPLAVRSKKLETVFLSK</sequence>
<reference evidence="1 2" key="1">
    <citation type="submission" date="2020-08" db="EMBL/GenBank/DDBJ databases">
        <authorList>
            <person name="Koutsovoulos G."/>
            <person name="Danchin GJ E."/>
        </authorList>
    </citation>
    <scope>NUCLEOTIDE SEQUENCE [LARGE SCALE GENOMIC DNA]</scope>
</reference>
<proteinExistence type="predicted"/>
<protein>
    <submittedName>
        <fullName evidence="1">Uncharacterized protein</fullName>
    </submittedName>
</protein>
<accession>A0A6V7XFW4</accession>
<name>A0A6V7XFW4_MELEN</name>
<organism evidence="1 2">
    <name type="scientific">Meloidogyne enterolobii</name>
    <name type="common">Root-knot nematode worm</name>
    <name type="synonym">Meloidogyne mayaguensis</name>
    <dbReference type="NCBI Taxonomy" id="390850"/>
    <lineage>
        <taxon>Eukaryota</taxon>
        <taxon>Metazoa</taxon>
        <taxon>Ecdysozoa</taxon>
        <taxon>Nematoda</taxon>
        <taxon>Chromadorea</taxon>
        <taxon>Rhabditida</taxon>
        <taxon>Tylenchina</taxon>
        <taxon>Tylenchomorpha</taxon>
        <taxon>Tylenchoidea</taxon>
        <taxon>Meloidogynidae</taxon>
        <taxon>Meloidogyninae</taxon>
        <taxon>Meloidogyne</taxon>
    </lineage>
</organism>
<dbReference type="Proteomes" id="UP000580250">
    <property type="component" value="Unassembled WGS sequence"/>
</dbReference>
<dbReference type="EMBL" id="CAJEWN010001517">
    <property type="protein sequence ID" value="CAD2198082.1"/>
    <property type="molecule type" value="Genomic_DNA"/>
</dbReference>